<feature type="transmembrane region" description="Helical" evidence="1">
    <location>
        <begin position="254"/>
        <end position="274"/>
    </location>
</feature>
<feature type="transmembrane region" description="Helical" evidence="1">
    <location>
        <begin position="57"/>
        <end position="78"/>
    </location>
</feature>
<feature type="transmembrane region" description="Helical" evidence="1">
    <location>
        <begin position="90"/>
        <end position="109"/>
    </location>
</feature>
<dbReference type="EMBL" id="CP007145">
    <property type="protein sequence ID" value="AHJ97321.1"/>
    <property type="molecule type" value="Genomic_DNA"/>
</dbReference>
<dbReference type="AlphaFoldDB" id="W8F405"/>
<feature type="transmembrane region" description="Helical" evidence="1">
    <location>
        <begin position="121"/>
        <end position="145"/>
    </location>
</feature>
<evidence type="ECO:0000313" key="2">
    <source>
        <dbReference type="EMBL" id="AHJ97321.1"/>
    </source>
</evidence>
<keyword evidence="3" id="KW-1185">Reference proteome</keyword>
<feature type="transmembrane region" description="Helical" evidence="1">
    <location>
        <begin position="152"/>
        <end position="171"/>
    </location>
</feature>
<feature type="transmembrane region" description="Helical" evidence="1">
    <location>
        <begin position="27"/>
        <end position="45"/>
    </location>
</feature>
<dbReference type="Pfam" id="PF13593">
    <property type="entry name" value="SBF_like"/>
    <property type="match status" value="1"/>
</dbReference>
<dbReference type="RefSeq" id="WP_052346308.1">
    <property type="nucleotide sequence ID" value="NZ_CP007145.1"/>
</dbReference>
<evidence type="ECO:0008006" key="4">
    <source>
        <dbReference type="Google" id="ProtNLM"/>
    </source>
</evidence>
<organism evidence="2 3">
    <name type="scientific">Hymenobacter swuensis DY53</name>
    <dbReference type="NCBI Taxonomy" id="1227739"/>
    <lineage>
        <taxon>Bacteria</taxon>
        <taxon>Pseudomonadati</taxon>
        <taxon>Bacteroidota</taxon>
        <taxon>Cytophagia</taxon>
        <taxon>Cytophagales</taxon>
        <taxon>Hymenobacteraceae</taxon>
        <taxon>Hymenobacter</taxon>
    </lineage>
</organism>
<dbReference type="Proteomes" id="UP000019423">
    <property type="component" value="Chromosome"/>
</dbReference>
<protein>
    <recommendedName>
        <fullName evidence="4">Bile acid:sodium symporter</fullName>
    </recommendedName>
</protein>
<gene>
    <name evidence="2" type="ORF">Hsw_1726</name>
</gene>
<dbReference type="STRING" id="1227739.Hsw_1726"/>
<dbReference type="Gene3D" id="1.20.1530.20">
    <property type="match status" value="1"/>
</dbReference>
<evidence type="ECO:0000256" key="1">
    <source>
        <dbReference type="SAM" id="Phobius"/>
    </source>
</evidence>
<dbReference type="GO" id="GO:0005886">
    <property type="term" value="C:plasma membrane"/>
    <property type="evidence" value="ECO:0007669"/>
    <property type="project" value="TreeGrafter"/>
</dbReference>
<dbReference type="OrthoDB" id="9792271at2"/>
<dbReference type="InterPro" id="IPR016833">
    <property type="entry name" value="Put_Na-Bile_cotransptr"/>
</dbReference>
<dbReference type="PANTHER" id="PTHR18640">
    <property type="entry name" value="SOLUTE CARRIER FAMILY 10 MEMBER 7"/>
    <property type="match status" value="1"/>
</dbReference>
<keyword evidence="1" id="KW-0472">Membrane</keyword>
<evidence type="ECO:0000313" key="3">
    <source>
        <dbReference type="Proteomes" id="UP000019423"/>
    </source>
</evidence>
<dbReference type="eggNOG" id="COG0385">
    <property type="taxonomic scope" value="Bacteria"/>
</dbReference>
<keyword evidence="1" id="KW-0812">Transmembrane</keyword>
<feature type="transmembrane region" description="Helical" evidence="1">
    <location>
        <begin position="226"/>
        <end position="248"/>
    </location>
</feature>
<sequence length="358" mass="38904">MIQPASPPAPLPPTENRLLALLRRAGLLDWFLLGLVGAVALAYLIPDFGSKSSPIPWKAITTAGVALIFFFYGLRLSLDKLQAGLRNWRLHVVVQLITFVAFPVLALLFRPLFEGQKGVQLWQSIFFLCTLPSTVSTSVVMVSIARGNLPAAIFNASISSLLGILLTPLWTSLFLHTSADGGHLWGLALSLTWQVILPVVAGVLLNQRFGAFAERHKGRLRISDQIVILLIVFTAFCESFAEGIFRSYAPADVALLGLGMVGLYLAIFGVVWGLSRLLGFSREDRITALFCGSKKSLVHGSVMASLLFPGMAGTGLLLLPLMLYHALQIILASMMAQHLGRQPQAQDVANFVSTTRLK</sequence>
<feature type="transmembrane region" description="Helical" evidence="1">
    <location>
        <begin position="286"/>
        <end position="308"/>
    </location>
</feature>
<dbReference type="InterPro" id="IPR038770">
    <property type="entry name" value="Na+/solute_symporter_sf"/>
</dbReference>
<dbReference type="HOGENOM" id="CLU_039013_1_0_10"/>
<dbReference type="PATRIC" id="fig|1227739.3.peg.1949"/>
<dbReference type="PANTHER" id="PTHR18640:SF5">
    <property type="entry name" value="SODIUM_BILE ACID COTRANSPORTER 7"/>
    <property type="match status" value="1"/>
</dbReference>
<dbReference type="PIRSF" id="PIRSF026166">
    <property type="entry name" value="UCP026166"/>
    <property type="match status" value="1"/>
</dbReference>
<feature type="transmembrane region" description="Helical" evidence="1">
    <location>
        <begin position="183"/>
        <end position="205"/>
    </location>
</feature>
<keyword evidence="1" id="KW-1133">Transmembrane helix</keyword>
<accession>W8F405</accession>
<proteinExistence type="predicted"/>
<reference evidence="2 3" key="1">
    <citation type="submission" date="2014-01" db="EMBL/GenBank/DDBJ databases">
        <title>Complete genome sequence of ionizing-radiation resistance bacterium Hymenobacter swuensis DY53.</title>
        <authorList>
            <person name="Jung J.-H."/>
            <person name="Jeong S.-W."/>
            <person name="Joe M.-H."/>
            <person name="Cho y.-j."/>
            <person name="Kim M.-K."/>
            <person name="Lim S.-Y."/>
        </authorList>
    </citation>
    <scope>NUCLEOTIDE SEQUENCE [LARGE SCALE GENOMIC DNA]</scope>
    <source>
        <strain evidence="2 3">DY53</strain>
    </source>
</reference>
<dbReference type="KEGG" id="hsw:Hsw_1726"/>
<name>W8F405_9BACT</name>